<evidence type="ECO:0000256" key="10">
    <source>
        <dbReference type="ARBA" id="ARBA00022968"/>
    </source>
</evidence>
<evidence type="ECO:0000256" key="3">
    <source>
        <dbReference type="ARBA" id="ARBA00004343"/>
    </source>
</evidence>
<keyword evidence="10" id="KW-0735">Signal-anchor</keyword>
<dbReference type="EMBL" id="JARTLD010000066">
    <property type="protein sequence ID" value="MED5020389.1"/>
    <property type="molecule type" value="Genomic_DNA"/>
</dbReference>
<comment type="catalytic activity">
    <reaction evidence="1">
        <text>a triacylglycerol + H2O = a diacylglycerol + a fatty acid + H(+)</text>
        <dbReference type="Rhea" id="RHEA:12044"/>
        <dbReference type="ChEBI" id="CHEBI:15377"/>
        <dbReference type="ChEBI" id="CHEBI:15378"/>
        <dbReference type="ChEBI" id="CHEBI:17855"/>
        <dbReference type="ChEBI" id="CHEBI:18035"/>
        <dbReference type="ChEBI" id="CHEBI:28868"/>
        <dbReference type="EC" id="3.1.1.3"/>
    </reaction>
</comment>
<evidence type="ECO:0000256" key="7">
    <source>
        <dbReference type="ARBA" id="ARBA00022753"/>
    </source>
</evidence>
<evidence type="ECO:0000313" key="18">
    <source>
        <dbReference type="Proteomes" id="UP001343257"/>
    </source>
</evidence>
<evidence type="ECO:0000256" key="9">
    <source>
        <dbReference type="ARBA" id="ARBA00022963"/>
    </source>
</evidence>
<evidence type="ECO:0000256" key="15">
    <source>
        <dbReference type="ARBA" id="ARBA00023180"/>
    </source>
</evidence>
<keyword evidence="14" id="KW-0472">Membrane</keyword>
<keyword evidence="7" id="KW-0967">Endosome</keyword>
<evidence type="ECO:0000256" key="8">
    <source>
        <dbReference type="ARBA" id="ARBA00022801"/>
    </source>
</evidence>
<comment type="subcellular location">
    <subcellularLocation>
        <location evidence="3">Endosome</location>
        <location evidence="3">Multivesicular body membrane</location>
        <topology evidence="3">Single-pass type II membrane protein</topology>
    </subcellularLocation>
    <subcellularLocation>
        <location evidence="2">Prevacuolar compartment membrane</location>
        <topology evidence="2">Single-pass type II membrane protein</topology>
    </subcellularLocation>
</comment>
<accession>A0ABU6Q1F5</accession>
<evidence type="ECO:0000313" key="17">
    <source>
        <dbReference type="EMBL" id="MED5020389.1"/>
    </source>
</evidence>
<keyword evidence="9" id="KW-0442">Lipid degradation</keyword>
<dbReference type="EC" id="3.1.1.3" evidence="5"/>
<dbReference type="Pfam" id="PF26363">
    <property type="entry name" value="Phospholipase-like"/>
    <property type="match status" value="1"/>
</dbReference>
<dbReference type="Gene3D" id="3.40.50.1820">
    <property type="entry name" value="alpha/beta hydrolase"/>
    <property type="match status" value="1"/>
</dbReference>
<dbReference type="RefSeq" id="WP_328281746.1">
    <property type="nucleotide sequence ID" value="NZ_JARTLD010000066.1"/>
</dbReference>
<keyword evidence="13" id="KW-0443">Lipid metabolism</keyword>
<dbReference type="InterPro" id="IPR029058">
    <property type="entry name" value="AB_hydrolase_fold"/>
</dbReference>
<gene>
    <name evidence="17" type="ORF">P9847_24275</name>
</gene>
<sequence length="474" mass="53097">MTYISDQTYWAMSSDVYNRDHTAGTYKNRDLPNWKMVEPEGAILHDTNGSGFDANVFYNEESNQVIIGYRGTEPPNRPLWSVLMDYGTDISDVIIGRKKNMEPAHRFFEQNQDKIASLPLQSQMSFYEAEARYQNNQFTQAQNLYDAVKKEYPTAEISTTGHSLGGAEAEYVAVMNGLPSVTYNAPGIVHLLPDDLQKKAKRGDFSKTNIAYVNPKDTIGSGASSASRHVGETYYINANFKQANQTEWKINLPLSVPVKRDNAFSQFLLGPKWTPIQFVPLTLPLGQQGILAKFYNSIAGEGNHSLDYFNFDEQTGNISNKLFTMDGDEVSGLPRVTYYEDMMRARAELGDAWKELIAEYGPRMGLLGQVFAAGVGNIYVGDASGRKIQLTPEELLQAARQMRSNLQEFSHDTQALIQLFQSSTSTSESRSLRPIVESASAKLSSMNRWYEESITGIADYIDRKAQDFIIADQS</sequence>
<keyword evidence="12" id="KW-0072">Autophagy</keyword>
<comment type="caution">
    <text evidence="17">The sequence shown here is derived from an EMBL/GenBank/DDBJ whole genome shotgun (WGS) entry which is preliminary data.</text>
</comment>
<evidence type="ECO:0000256" key="12">
    <source>
        <dbReference type="ARBA" id="ARBA00023006"/>
    </source>
</evidence>
<keyword evidence="15" id="KW-0325">Glycoprotein</keyword>
<evidence type="ECO:0000256" key="11">
    <source>
        <dbReference type="ARBA" id="ARBA00022989"/>
    </source>
</evidence>
<dbReference type="PANTHER" id="PTHR47175">
    <property type="entry name" value="LIPASE ATG15-RELATED"/>
    <property type="match status" value="1"/>
</dbReference>
<protein>
    <recommendedName>
        <fullName evidence="5">triacylglycerol lipase</fullName>
        <ecNumber evidence="5">3.1.1.3</ecNumber>
    </recommendedName>
    <alternativeName>
        <fullName evidence="16">Autophagy-related protein 15</fullName>
    </alternativeName>
</protein>
<dbReference type="Proteomes" id="UP001343257">
    <property type="component" value="Unassembled WGS sequence"/>
</dbReference>
<dbReference type="InterPro" id="IPR050805">
    <property type="entry name" value="ATG15_Lipase"/>
</dbReference>
<dbReference type="SUPFAM" id="SSF53474">
    <property type="entry name" value="alpha/beta-Hydrolases"/>
    <property type="match status" value="1"/>
</dbReference>
<evidence type="ECO:0000256" key="2">
    <source>
        <dbReference type="ARBA" id="ARBA00004270"/>
    </source>
</evidence>
<evidence type="ECO:0000256" key="1">
    <source>
        <dbReference type="ARBA" id="ARBA00001024"/>
    </source>
</evidence>
<keyword evidence="8" id="KW-0378">Hydrolase</keyword>
<keyword evidence="18" id="KW-1185">Reference proteome</keyword>
<evidence type="ECO:0000256" key="14">
    <source>
        <dbReference type="ARBA" id="ARBA00023136"/>
    </source>
</evidence>
<keyword evidence="11" id="KW-1133">Transmembrane helix</keyword>
<evidence type="ECO:0000256" key="13">
    <source>
        <dbReference type="ARBA" id="ARBA00023098"/>
    </source>
</evidence>
<keyword evidence="6" id="KW-0812">Transmembrane</keyword>
<dbReference type="PANTHER" id="PTHR47175:SF2">
    <property type="entry name" value="LIPASE ATG15-RELATED"/>
    <property type="match status" value="1"/>
</dbReference>
<reference evidence="17 18" key="1">
    <citation type="submission" date="2023-03" db="EMBL/GenBank/DDBJ databases">
        <title>Bacillus Genome Sequencing.</title>
        <authorList>
            <person name="Dunlap C."/>
        </authorList>
    </citation>
    <scope>NUCLEOTIDE SEQUENCE [LARGE SCALE GENOMIC DNA]</scope>
    <source>
        <strain evidence="17 18">NRS-52</strain>
    </source>
</reference>
<organism evidence="17 18">
    <name type="scientific">Paenibacillus chibensis</name>
    <dbReference type="NCBI Taxonomy" id="59846"/>
    <lineage>
        <taxon>Bacteria</taxon>
        <taxon>Bacillati</taxon>
        <taxon>Bacillota</taxon>
        <taxon>Bacilli</taxon>
        <taxon>Bacillales</taxon>
        <taxon>Paenibacillaceae</taxon>
        <taxon>Paenibacillus</taxon>
    </lineage>
</organism>
<name>A0ABU6Q1F5_9BACL</name>
<proteinExistence type="predicted"/>
<comment type="subunit">
    <text evidence="4">Binds to both phosphatidylinositol (PI) and phosphatidylinositol 3,5-bisphosphate (PIP2).</text>
</comment>
<evidence type="ECO:0000256" key="16">
    <source>
        <dbReference type="ARBA" id="ARBA00029828"/>
    </source>
</evidence>
<evidence type="ECO:0000256" key="4">
    <source>
        <dbReference type="ARBA" id="ARBA00011137"/>
    </source>
</evidence>
<evidence type="ECO:0000256" key="6">
    <source>
        <dbReference type="ARBA" id="ARBA00022692"/>
    </source>
</evidence>
<evidence type="ECO:0000256" key="5">
    <source>
        <dbReference type="ARBA" id="ARBA00013279"/>
    </source>
</evidence>